<keyword evidence="7" id="KW-0963">Cytoplasm</keyword>
<dbReference type="PROSITE" id="PS00995">
    <property type="entry name" value="TCP1_3"/>
    <property type="match status" value="1"/>
</dbReference>
<comment type="subunit">
    <text evidence="4">Heterooligomeric complex of about 850 to 900 kDa that forms two stacked rings, 12 to 16 nm in diameter.</text>
</comment>
<evidence type="ECO:0000256" key="16">
    <source>
        <dbReference type="RuleBase" id="RU004187"/>
    </source>
</evidence>
<dbReference type="InterPro" id="IPR002194">
    <property type="entry name" value="Chaperonin_TCP-1_CS"/>
</dbReference>
<dbReference type="InterPro" id="IPR027417">
    <property type="entry name" value="P-loop_NTPase"/>
</dbReference>
<dbReference type="PRINTS" id="PR00304">
    <property type="entry name" value="TCOMPLEXTCP1"/>
</dbReference>
<dbReference type="SUPFAM" id="SSF48592">
    <property type="entry name" value="GroEL equatorial domain-like"/>
    <property type="match status" value="1"/>
</dbReference>
<keyword evidence="6" id="KW-0268">Exocytosis</keyword>
<evidence type="ECO:0000313" key="19">
    <source>
        <dbReference type="EMBL" id="KAJ6219682.1"/>
    </source>
</evidence>
<dbReference type="GO" id="GO:0044218">
    <property type="term" value="C:other organism cell membrane"/>
    <property type="evidence" value="ECO:0007669"/>
    <property type="project" value="UniProtKB-KW"/>
</dbReference>
<feature type="region of interest" description="Disordered" evidence="18">
    <location>
        <begin position="762"/>
        <end position="958"/>
    </location>
</feature>
<dbReference type="GO" id="GO:0005524">
    <property type="term" value="F:ATP binding"/>
    <property type="evidence" value="ECO:0007669"/>
    <property type="project" value="UniProtKB-KW"/>
</dbReference>
<feature type="repeat" description="ANK" evidence="15">
    <location>
        <begin position="233"/>
        <end position="265"/>
    </location>
</feature>
<organism evidence="19 20">
    <name type="scientific">Blomia tropicalis</name>
    <name type="common">Mite</name>
    <dbReference type="NCBI Taxonomy" id="40697"/>
    <lineage>
        <taxon>Eukaryota</taxon>
        <taxon>Metazoa</taxon>
        <taxon>Ecdysozoa</taxon>
        <taxon>Arthropoda</taxon>
        <taxon>Chelicerata</taxon>
        <taxon>Arachnida</taxon>
        <taxon>Acari</taxon>
        <taxon>Acariformes</taxon>
        <taxon>Sarcoptiformes</taxon>
        <taxon>Astigmata</taxon>
        <taxon>Glycyphagoidea</taxon>
        <taxon>Echimyopodidae</taxon>
        <taxon>Blomia</taxon>
    </lineage>
</organism>
<proteinExistence type="inferred from homology"/>
<dbReference type="InterPro" id="IPR002110">
    <property type="entry name" value="Ankyrin_rpt"/>
</dbReference>
<dbReference type="FunFam" id="1.10.560.10:FF:000085">
    <property type="entry name" value="T-complex protein 1 subunit gamma"/>
    <property type="match status" value="1"/>
</dbReference>
<dbReference type="InterPro" id="IPR027409">
    <property type="entry name" value="GroEL-like_apical_dom_sf"/>
</dbReference>
<evidence type="ECO:0000256" key="9">
    <source>
        <dbReference type="ARBA" id="ARBA00022741"/>
    </source>
</evidence>
<feature type="region of interest" description="Disordered" evidence="18">
    <location>
        <begin position="1001"/>
        <end position="1023"/>
    </location>
</feature>
<reference evidence="19" key="1">
    <citation type="submission" date="2022-12" db="EMBL/GenBank/DDBJ databases">
        <title>Genome assemblies of Blomia tropicalis.</title>
        <authorList>
            <person name="Cui Y."/>
        </authorList>
    </citation>
    <scope>NUCLEOTIDE SEQUENCE</scope>
    <source>
        <tissue evidence="19">Adult mites</tissue>
    </source>
</reference>
<dbReference type="PROSITE" id="PS00750">
    <property type="entry name" value="TCP1_1"/>
    <property type="match status" value="1"/>
</dbReference>
<evidence type="ECO:0000256" key="10">
    <source>
        <dbReference type="ARBA" id="ARBA00022840"/>
    </source>
</evidence>
<keyword evidence="11" id="KW-0528">Neurotoxin</keyword>
<dbReference type="Pfam" id="PF12796">
    <property type="entry name" value="Ank_2"/>
    <property type="match status" value="1"/>
</dbReference>
<dbReference type="GO" id="GO:0005832">
    <property type="term" value="C:chaperonin-containing T-complex"/>
    <property type="evidence" value="ECO:0007669"/>
    <property type="project" value="UniProtKB-ARBA"/>
</dbReference>
<dbReference type="InterPro" id="IPR012719">
    <property type="entry name" value="Chap_CCT_gamma"/>
</dbReference>
<dbReference type="NCBIfam" id="TIGR02344">
    <property type="entry name" value="chap_CCT_gamma"/>
    <property type="match status" value="1"/>
</dbReference>
<evidence type="ECO:0000256" key="17">
    <source>
        <dbReference type="RuleBase" id="RU004191"/>
    </source>
</evidence>
<dbReference type="EMBL" id="JAPWDV010000002">
    <property type="protein sequence ID" value="KAJ6219682.1"/>
    <property type="molecule type" value="Genomic_DNA"/>
</dbReference>
<dbReference type="GO" id="GO:0016887">
    <property type="term" value="F:ATP hydrolysis activity"/>
    <property type="evidence" value="ECO:0007669"/>
    <property type="project" value="InterPro"/>
</dbReference>
<keyword evidence="8" id="KW-1052">Target cell membrane</keyword>
<dbReference type="FunFam" id="1.10.560.10:FF:000073">
    <property type="entry name" value="T-complex protein 1 subunit gamma"/>
    <property type="match status" value="1"/>
</dbReference>
<dbReference type="NCBIfam" id="NF041082">
    <property type="entry name" value="thermosome_alpha"/>
    <property type="match status" value="1"/>
</dbReference>
<feature type="compositionally biased region" description="Polar residues" evidence="18">
    <location>
        <begin position="1466"/>
        <end position="1480"/>
    </location>
</feature>
<feature type="compositionally biased region" description="Basic and acidic residues" evidence="18">
    <location>
        <begin position="1070"/>
        <end position="1081"/>
    </location>
</feature>
<evidence type="ECO:0000256" key="3">
    <source>
        <dbReference type="ARBA" id="ARBA00008020"/>
    </source>
</evidence>
<evidence type="ECO:0000256" key="7">
    <source>
        <dbReference type="ARBA" id="ARBA00022490"/>
    </source>
</evidence>
<feature type="region of interest" description="Disordered" evidence="18">
    <location>
        <begin position="1250"/>
        <end position="1289"/>
    </location>
</feature>
<feature type="region of interest" description="Disordered" evidence="18">
    <location>
        <begin position="1060"/>
        <end position="1129"/>
    </location>
</feature>
<feature type="compositionally biased region" description="Low complexity" evidence="18">
    <location>
        <begin position="900"/>
        <end position="921"/>
    </location>
</feature>
<dbReference type="InterPro" id="IPR054827">
    <property type="entry name" value="thermosome_alpha"/>
</dbReference>
<dbReference type="InterPro" id="IPR053374">
    <property type="entry name" value="TCP-1_chaperonin"/>
</dbReference>
<evidence type="ECO:0000256" key="14">
    <source>
        <dbReference type="ARBA" id="ARBA00024677"/>
    </source>
</evidence>
<dbReference type="Gene3D" id="3.30.260.10">
    <property type="entry name" value="TCP-1-like chaperonin intermediate domain"/>
    <property type="match status" value="1"/>
</dbReference>
<feature type="region of interest" description="Disordered" evidence="18">
    <location>
        <begin position="2261"/>
        <end position="2287"/>
    </location>
</feature>
<dbReference type="SUPFAM" id="SSF52029">
    <property type="entry name" value="GroEL apical domain-like"/>
    <property type="match status" value="1"/>
</dbReference>
<protein>
    <recommendedName>
        <fullName evidence="5 17">T-complex protein 1 subunit gamma</fullName>
    </recommendedName>
</protein>
<dbReference type="GO" id="GO:0006887">
    <property type="term" value="P:exocytosis"/>
    <property type="evidence" value="ECO:0007669"/>
    <property type="project" value="UniProtKB-KW"/>
</dbReference>
<keyword evidence="11" id="KW-0800">Toxin</keyword>
<comment type="function">
    <text evidence="14">Molecular chaperone; assists the folding of proteins upon ATP hydrolysis. Known to play a role, in vitro, in the folding of actin and tubulin.</text>
</comment>
<evidence type="ECO:0000256" key="6">
    <source>
        <dbReference type="ARBA" id="ARBA00022483"/>
    </source>
</evidence>
<dbReference type="NCBIfam" id="NF041083">
    <property type="entry name" value="thermosome_beta"/>
    <property type="match status" value="1"/>
</dbReference>
<dbReference type="SMART" id="SM00248">
    <property type="entry name" value="ANK"/>
    <property type="match status" value="6"/>
</dbReference>
<evidence type="ECO:0000256" key="15">
    <source>
        <dbReference type="PROSITE-ProRule" id="PRU00023"/>
    </source>
</evidence>
<dbReference type="InterPro" id="IPR017998">
    <property type="entry name" value="Chaperone_TCP-1"/>
</dbReference>
<dbReference type="Proteomes" id="UP001142055">
    <property type="component" value="Chromosome 2"/>
</dbReference>
<evidence type="ECO:0000256" key="1">
    <source>
        <dbReference type="ARBA" id="ARBA00004175"/>
    </source>
</evidence>
<feature type="compositionally biased region" description="Polar residues" evidence="18">
    <location>
        <begin position="1425"/>
        <end position="1437"/>
    </location>
</feature>
<feature type="region of interest" description="Disordered" evidence="18">
    <location>
        <begin position="1425"/>
        <end position="1516"/>
    </location>
</feature>
<dbReference type="SUPFAM" id="SSF52540">
    <property type="entry name" value="P-loop containing nucleoside triphosphate hydrolases"/>
    <property type="match status" value="1"/>
</dbReference>
<keyword evidence="15" id="KW-0040">ANK repeat</keyword>
<feature type="repeat" description="ANK" evidence="15">
    <location>
        <begin position="167"/>
        <end position="199"/>
    </location>
</feature>
<keyword evidence="11" id="KW-0638">Presynaptic neurotoxin</keyword>
<gene>
    <name evidence="19" type="ORF">RDWZM_005494</name>
</gene>
<dbReference type="GO" id="GO:0051082">
    <property type="term" value="F:unfolded protein binding"/>
    <property type="evidence" value="ECO:0007669"/>
    <property type="project" value="InterPro"/>
</dbReference>
<dbReference type="InterPro" id="IPR002423">
    <property type="entry name" value="Cpn60/GroEL/TCP-1"/>
</dbReference>
<comment type="subcellular location">
    <subcellularLocation>
        <location evidence="2">Cytoplasm</location>
    </subcellularLocation>
    <subcellularLocation>
        <location evidence="1">Target cell membrane</location>
    </subcellularLocation>
</comment>
<comment type="similarity">
    <text evidence="3 16">Belongs to the TCP-1 chaperonin family.</text>
</comment>
<accession>A0A9Q0M679</accession>
<dbReference type="Gene3D" id="3.50.7.10">
    <property type="entry name" value="GroEL"/>
    <property type="match status" value="1"/>
</dbReference>
<feature type="region of interest" description="Disordered" evidence="18">
    <location>
        <begin position="1311"/>
        <end position="1370"/>
    </location>
</feature>
<dbReference type="GO" id="GO:0044231">
    <property type="term" value="C:host cell presynaptic membrane"/>
    <property type="evidence" value="ECO:0007669"/>
    <property type="project" value="UniProtKB-KW"/>
</dbReference>
<name>A0A9Q0M679_BLOTA</name>
<feature type="compositionally biased region" description="Basic residues" evidence="18">
    <location>
        <begin position="1446"/>
        <end position="1465"/>
    </location>
</feature>
<keyword evidence="10 16" id="KW-0067">ATP-binding</keyword>
<dbReference type="PROSITE" id="PS50088">
    <property type="entry name" value="ANK_REPEAT"/>
    <property type="match status" value="2"/>
</dbReference>
<evidence type="ECO:0000256" key="13">
    <source>
        <dbReference type="ARBA" id="ARBA00023298"/>
    </source>
</evidence>
<feature type="compositionally biased region" description="Basic and acidic residues" evidence="18">
    <location>
        <begin position="762"/>
        <end position="784"/>
    </location>
</feature>
<sequence>MDGFFSNLNEEKSSKQILASRYSFNRFNKKIVNVICQSIITTWDAQVLKDQIESVDVDKDTVNINLNLCSVVFDEEDNQYLTYSNTLVTERNQMSPFQYAVYKGNTKLAKFLLDNYEIDLEVECFLMLDEKQIGGICALWIAVSFDNCEMVSEILRYGPDVNHFTTSRSTPLRVASYNGNASLVKMLIKHGADVNLPNQFQNTCLMLACYMGSEDVVRTLIECKADIDKQALCGATALHFSAQKGHVNICKLLLSNGAKFLPNNNGLTPIFVAAEHSKQEVVALLYDMVNVSFQDYITICELLGAGYATTPERLGDFDVLLKAYTWLKNAFILRYTNNSLSLHDYGCGNNDCANSEPREFKSPIEIDPDQIPVIAKQNDIKSIPNYENHIECQTLHELNLIRLSPIKMLYECFVILERILGPKNLTLAEALIYRGAEFADNGQFAQACQLWLRGIQIKINLKVFIGEDCLRFIRVLERMINERSQYCDFMEQLLSLTIQYYMIRPRLFGYRKLCFRINVCNPDEFEEFTFSDLKRDAVTELNHTDTNMDIWNKVDCDLDSDQVMLSQLYMCSIIAKMSALDQVIPFCSSESSFNNDGELKLSNGVQTDIQQTLINRAQHFRCPPYYGGEFSIHIDAVNVLGQTPIQASTSLLSDIMFGNLKKLNTLKCLSARAVHQRYLICDMCRNKSTNCSLDTPCKHHCGEEIKFPSLVEEVSNEQRETKEETVTKHTGDTFETNEDIDSVRQLGLIDLNTTSADCTKLDGQHRRTFESSGRRRKEEHERGADIVNSRQNGMKQMDESNGNPPTNGGGGGGSGGVIEATLNENDGKNGTVNNGSIEPTQRKTWQTSPEQVEELTRSLSRLRTDHEHGGYLYEKMEKTMTRGGKQLKGQKGNRKFVNKSNAAAATAPPSSIQPAASSSQPHENGNEDDQRQRSQHFRTKNVDNRQLNKSFLPPLTGFSDSDSSFGSFSCSMDGDNPTCHHMNDHQVQCICESIKKTRLEERENQSLPDHIDGEQSGGGRRSGINYIDVDDNWIVTRPMRSRPRDNLRLEGPMEMETTFRSTYENTAQRMVEREGSEDSNRSKRSNGSKASQSLYLNTRRGRTNGTTPLLRSARKRRSNRNRPMTSLKTGGDGYYNTISRDAYKNFIIVNGEAKMVSSENVKLPKVITKTIKMASEEGNKHKHKSKSLTCKVVDGKEIRKYEKMSHITRDDGTQELTDMERKIMRKVKCSGRKDSDDDEIETKRTIRIEEGSSVRDKSQERQINDKSTSKKEDEIKSWPIDSNISGAPKRSFQTRYKDNITELGLLDGKSDETVGQGVETNTHRQHTRHLHETSKDFTMNINAQSDEPSRRIRPNRIESEPIADNPNQSQRTNKAKVINGHAVMNASRKPFIIPQRIHRHKNECSINVFEGEMDFVTTNKQVYGQGQSASSMNGNRRSATRVGSGHQRKRTAGRRYLKSGRRRNLFRQSSDSMFNTGQELETNRETNKSNVNSNRTNVDNKTHNGVGQTKNDQSTSSYRKEFDDRLYCPALDVEHSSETFKYTGEAGGHKYYLSTNYRVIGFEPIYKMNDWHAKFDDLVQSNGWIFIAVTGCTNSGKTTVANRLAETFPNTIIVNQDTYFRSPDDPNHVWVDLVPNGRHQNWERLECIDWEQMCQHIEQILSKPNDPKRIGILLLDGHLVLNYKPISNICKGKYFITLDKETVHSRRIHRNYIPPDPIGYYDQWVWPMYLANKKELESCYHDEDTMKRESGRKVQLENVKAAKAIADVIRTSLGPRAMLKMLMNPMGSIVMTNDGNAILREITVKHPAAKTMIEISRTQDEEVGDGTTSVIILAGEFLALSQQFLEQNIHPTVIVSAYRQALDDALVILKEKVATTIDITKDENVIELVRSCIGTKILGKLGDFACQLALNAVKTVFLEENGRKEIDIKKYARIEKIPGASVEESTVLDGIMVNKDVIHANMRRRIENPRILLLDCGLEYKKGESQTDVEITNEADFTRMLQIEEEFIQKMCEDIIRFKPDLVITEKGVSDLAQHYLSKANISVIRRVKKSDNVRIARAVGATVVFRVEEIREEDIGNGCGLFEVRKIGDEYFTYLVQCKNPKACTIVLRGASKDMLNEVERNLQDAMCVARNILLDPNVLPGGGAVEMAVGKLLNEKAKSIKGVHQWPYRQVAKALEVIPRTLIQNCGGDSIRTLTALRAKHASGDNKSWGIDGEKGTLVDISKLGIWEPLVVKSQAYKTAIETAILLLRIDDIVSGSKKREQFENEQKQQVNQQAMPTEESTKDD</sequence>
<dbReference type="PROSITE" id="PS00751">
    <property type="entry name" value="TCP1_2"/>
    <property type="match status" value="1"/>
</dbReference>
<dbReference type="Gene3D" id="3.40.50.300">
    <property type="entry name" value="P-loop containing nucleotide triphosphate hydrolases"/>
    <property type="match status" value="1"/>
</dbReference>
<feature type="compositionally biased region" description="Polar residues" evidence="18">
    <location>
        <begin position="1488"/>
        <end position="1516"/>
    </location>
</feature>
<dbReference type="FunFam" id="3.50.7.10:FF:000005">
    <property type="entry name" value="T-complex protein 1 subunit gamma"/>
    <property type="match status" value="1"/>
</dbReference>
<feature type="compositionally biased region" description="Gly residues" evidence="18">
    <location>
        <begin position="807"/>
        <end position="816"/>
    </location>
</feature>
<evidence type="ECO:0000256" key="2">
    <source>
        <dbReference type="ARBA" id="ARBA00004496"/>
    </source>
</evidence>
<feature type="compositionally biased region" description="Polar residues" evidence="18">
    <location>
        <begin position="1336"/>
        <end position="1346"/>
    </location>
</feature>
<evidence type="ECO:0000313" key="20">
    <source>
        <dbReference type="Proteomes" id="UP001142055"/>
    </source>
</evidence>
<dbReference type="Pfam" id="PF00118">
    <property type="entry name" value="Cpn60_TCP1"/>
    <property type="match status" value="1"/>
</dbReference>
<feature type="compositionally biased region" description="Basic and acidic residues" evidence="18">
    <location>
        <begin position="1001"/>
        <end position="1013"/>
    </location>
</feature>
<feature type="compositionally biased region" description="Polar residues" evidence="18">
    <location>
        <begin position="822"/>
        <end position="850"/>
    </location>
</feature>
<dbReference type="SUPFAM" id="SSF54849">
    <property type="entry name" value="GroEL-intermediate domain like"/>
    <property type="match status" value="1"/>
</dbReference>
<evidence type="ECO:0000256" key="8">
    <source>
        <dbReference type="ARBA" id="ARBA00022537"/>
    </source>
</evidence>
<keyword evidence="13" id="KW-1053">Target membrane</keyword>
<evidence type="ECO:0000256" key="4">
    <source>
        <dbReference type="ARBA" id="ARBA00011531"/>
    </source>
</evidence>
<keyword evidence="20" id="KW-1185">Reference proteome</keyword>
<evidence type="ECO:0000256" key="18">
    <source>
        <dbReference type="SAM" id="MobiDB-lite"/>
    </source>
</evidence>
<feature type="compositionally biased region" description="Basic and acidic residues" evidence="18">
    <location>
        <begin position="1250"/>
        <end position="1276"/>
    </location>
</feature>
<feature type="compositionally biased region" description="Basic and acidic residues" evidence="18">
    <location>
        <begin position="862"/>
        <end position="880"/>
    </location>
</feature>
<dbReference type="PROSITE" id="PS50297">
    <property type="entry name" value="ANK_REP_REGION"/>
    <property type="match status" value="2"/>
</dbReference>
<evidence type="ECO:0000256" key="5">
    <source>
        <dbReference type="ARBA" id="ARBA00017187"/>
    </source>
</evidence>
<evidence type="ECO:0000256" key="12">
    <source>
        <dbReference type="ARBA" id="ARBA00023186"/>
    </source>
</evidence>
<dbReference type="Gene3D" id="1.10.560.10">
    <property type="entry name" value="GroEL-like equatorial domain"/>
    <property type="match status" value="1"/>
</dbReference>
<dbReference type="PANTHER" id="PTHR11353">
    <property type="entry name" value="CHAPERONIN"/>
    <property type="match status" value="1"/>
</dbReference>
<dbReference type="GO" id="GO:0140662">
    <property type="term" value="F:ATP-dependent protein folding chaperone"/>
    <property type="evidence" value="ECO:0007669"/>
    <property type="project" value="InterPro"/>
</dbReference>
<dbReference type="CDD" id="cd03337">
    <property type="entry name" value="TCP1_gamma"/>
    <property type="match status" value="1"/>
</dbReference>
<dbReference type="InterPro" id="IPR027410">
    <property type="entry name" value="TCP-1-like_intermed_sf"/>
</dbReference>
<dbReference type="SUPFAM" id="SSF48403">
    <property type="entry name" value="Ankyrin repeat"/>
    <property type="match status" value="1"/>
</dbReference>
<dbReference type="Gene3D" id="1.25.40.20">
    <property type="entry name" value="Ankyrin repeat-containing domain"/>
    <property type="match status" value="2"/>
</dbReference>
<feature type="compositionally biased region" description="Polar residues" evidence="18">
    <location>
        <begin position="1085"/>
        <end position="1095"/>
    </location>
</feature>
<keyword evidence="13" id="KW-0472">Membrane</keyword>
<dbReference type="InterPro" id="IPR036770">
    <property type="entry name" value="Ankyrin_rpt-contain_sf"/>
</dbReference>
<keyword evidence="12 16" id="KW-0143">Chaperone</keyword>
<dbReference type="InterPro" id="IPR027413">
    <property type="entry name" value="GROEL-like_equatorial_sf"/>
</dbReference>
<feature type="compositionally biased region" description="Basic and acidic residues" evidence="18">
    <location>
        <begin position="1347"/>
        <end position="1359"/>
    </location>
</feature>
<evidence type="ECO:0000256" key="11">
    <source>
        <dbReference type="ARBA" id="ARBA00023028"/>
    </source>
</evidence>
<keyword evidence="9 16" id="KW-0547">Nucleotide-binding</keyword>
<dbReference type="Pfam" id="PF00023">
    <property type="entry name" value="Ank"/>
    <property type="match status" value="1"/>
</dbReference>
<comment type="caution">
    <text evidence="19">The sequence shown here is derived from an EMBL/GenBank/DDBJ whole genome shotgun (WGS) entry which is preliminary data.</text>
</comment>